<accession>A0ACC0VDY5</accession>
<proteinExistence type="predicted"/>
<name>A0ACC0VDY5_9HYPO</name>
<reference evidence="1" key="1">
    <citation type="submission" date="2022-10" db="EMBL/GenBank/DDBJ databases">
        <title>Complete Genome of Trichothecium roseum strain YXFP-22015, a Plant Pathogen Isolated from Citrus.</title>
        <authorList>
            <person name="Wang Y."/>
            <person name="Zhu L."/>
        </authorList>
    </citation>
    <scope>NUCLEOTIDE SEQUENCE</scope>
    <source>
        <strain evidence="1">YXFP-22015</strain>
    </source>
</reference>
<sequence length="377" mass="41793">MPPLPSAPPPQSPLARYRLLSPTAAVKVSPFALGAMNFGNQWSEWLGECDQATSESILDFYYEQGGNFIDTSNNYQFQESEKWIGEWMKKRENRDQIVLSTKFTTNYMAGPLAPKTMINFTGNGSKSLHTSIQSSLRNLQTDYIDVLFVHWWDYSTSIPELMQSLNHLVSAGKVLYLGISDAPAWVVSKANEYARAHGLRQFSVYQGLYSAATRDLEREIMPMCRAEGMGITPWGALGGGKFKTEAQRSAGGRQVKLTEKDINVSKVLESVANRKNTSITSVAMAYALQKTAYVFPILGGRKIEHLKGNIEALTLELTKDDIKEIEGAYNFDLGFPNNMLWGTEIPEHETQVGFIGMGGAYDPVPNPKPISPAKSGE</sequence>
<gene>
    <name evidence="1" type="ORF">N3K66_000449</name>
</gene>
<keyword evidence="2" id="KW-1185">Reference proteome</keyword>
<organism evidence="1 2">
    <name type="scientific">Trichothecium roseum</name>
    <dbReference type="NCBI Taxonomy" id="47278"/>
    <lineage>
        <taxon>Eukaryota</taxon>
        <taxon>Fungi</taxon>
        <taxon>Dikarya</taxon>
        <taxon>Ascomycota</taxon>
        <taxon>Pezizomycotina</taxon>
        <taxon>Sordariomycetes</taxon>
        <taxon>Hypocreomycetidae</taxon>
        <taxon>Hypocreales</taxon>
        <taxon>Hypocreales incertae sedis</taxon>
        <taxon>Trichothecium</taxon>
    </lineage>
</organism>
<protein>
    <submittedName>
        <fullName evidence="1">Uncharacterized protein</fullName>
    </submittedName>
</protein>
<dbReference type="EMBL" id="CM047940">
    <property type="protein sequence ID" value="KAI9903920.1"/>
    <property type="molecule type" value="Genomic_DNA"/>
</dbReference>
<comment type="caution">
    <text evidence="1">The sequence shown here is derived from an EMBL/GenBank/DDBJ whole genome shotgun (WGS) entry which is preliminary data.</text>
</comment>
<dbReference type="Proteomes" id="UP001163324">
    <property type="component" value="Chromosome 1"/>
</dbReference>
<evidence type="ECO:0000313" key="1">
    <source>
        <dbReference type="EMBL" id="KAI9903920.1"/>
    </source>
</evidence>
<evidence type="ECO:0000313" key="2">
    <source>
        <dbReference type="Proteomes" id="UP001163324"/>
    </source>
</evidence>